<evidence type="ECO:0000313" key="1">
    <source>
        <dbReference type="EMBL" id="VUZ56118.1"/>
    </source>
</evidence>
<organism evidence="1 2">
    <name type="scientific">Hymenolepis diminuta</name>
    <name type="common">Rat tapeworm</name>
    <dbReference type="NCBI Taxonomy" id="6216"/>
    <lineage>
        <taxon>Eukaryota</taxon>
        <taxon>Metazoa</taxon>
        <taxon>Spiralia</taxon>
        <taxon>Lophotrochozoa</taxon>
        <taxon>Platyhelminthes</taxon>
        <taxon>Cestoda</taxon>
        <taxon>Eucestoda</taxon>
        <taxon>Cyclophyllidea</taxon>
        <taxon>Hymenolepididae</taxon>
        <taxon>Hymenolepis</taxon>
    </lineage>
</organism>
<proteinExistence type="predicted"/>
<sequence>MTSMNYGTMKTNMCLQRILQSNSMNSVTLKLCRSWKKFFGQNFSLFSVRFNCLKFVTEHGEDLYDFEGVGNFHCEKFSFGGLIEKPFRRLILISRPHTKC</sequence>
<gene>
    <name evidence="1" type="ORF">WMSIL1_LOCUS13818</name>
</gene>
<evidence type="ECO:0000313" key="2">
    <source>
        <dbReference type="Proteomes" id="UP000321570"/>
    </source>
</evidence>
<name>A0A564ZB69_HYMDI</name>
<dbReference type="EMBL" id="CABIJS010000698">
    <property type="protein sequence ID" value="VUZ56118.1"/>
    <property type="molecule type" value="Genomic_DNA"/>
</dbReference>
<keyword evidence="2" id="KW-1185">Reference proteome</keyword>
<dbReference type="Proteomes" id="UP000321570">
    <property type="component" value="Unassembled WGS sequence"/>
</dbReference>
<accession>A0A564ZB69</accession>
<protein>
    <submittedName>
        <fullName evidence="1">Uncharacterized protein</fullName>
    </submittedName>
</protein>
<dbReference type="AlphaFoldDB" id="A0A564ZB69"/>
<reference evidence="1 2" key="1">
    <citation type="submission" date="2019-07" db="EMBL/GenBank/DDBJ databases">
        <authorList>
            <person name="Jastrzebski P J."/>
            <person name="Paukszto L."/>
            <person name="Jastrzebski P J."/>
        </authorList>
    </citation>
    <scope>NUCLEOTIDE SEQUENCE [LARGE SCALE GENOMIC DNA]</scope>
    <source>
        <strain evidence="1 2">WMS-il1</strain>
    </source>
</reference>